<evidence type="ECO:0000313" key="2">
    <source>
        <dbReference type="EMBL" id="NDV91716.1"/>
    </source>
</evidence>
<evidence type="ECO:0000313" key="3">
    <source>
        <dbReference type="Proteomes" id="UP000470213"/>
    </source>
</evidence>
<name>A0A7X5LLT5_9ALTE</name>
<sequence length="218" mass="22008">MKLLNKMIVKALAGSALLSVAGSTLATEVTVQASTTVDNAIDLTVAGTLNFGTVRAVVGSADGDCAGLTLPAEDGQPLEAASGTAFTAACTAPSDAVLIAVDNSVERPEFTVAGLAPFTNVTLSAINGGTDGRLEITGAPSTIPWFVLTDWTAYQSSGFSPAAIDLTTTGNIAADSNGEIVFTVGATLQTAATPTTDGITAAYQEEAHEGEFTVEVVY</sequence>
<evidence type="ECO:0008006" key="4">
    <source>
        <dbReference type="Google" id="ProtNLM"/>
    </source>
</evidence>
<keyword evidence="3" id="KW-1185">Reference proteome</keyword>
<dbReference type="AlphaFoldDB" id="A0A7X5LLT5"/>
<dbReference type="Proteomes" id="UP000470213">
    <property type="component" value="Unassembled WGS sequence"/>
</dbReference>
<protein>
    <recommendedName>
        <fullName evidence="4">DUF4402 domain-containing protein</fullName>
    </recommendedName>
</protein>
<evidence type="ECO:0000256" key="1">
    <source>
        <dbReference type="SAM" id="SignalP"/>
    </source>
</evidence>
<comment type="caution">
    <text evidence="2">The sequence shown here is derived from an EMBL/GenBank/DDBJ whole genome shotgun (WGS) entry which is preliminary data.</text>
</comment>
<organism evidence="2 3">
    <name type="scientific">Alteromonas profundi</name>
    <dbReference type="NCBI Taxonomy" id="2696062"/>
    <lineage>
        <taxon>Bacteria</taxon>
        <taxon>Pseudomonadati</taxon>
        <taxon>Pseudomonadota</taxon>
        <taxon>Gammaproteobacteria</taxon>
        <taxon>Alteromonadales</taxon>
        <taxon>Alteromonadaceae</taxon>
        <taxon>Alteromonas/Salinimonas group</taxon>
        <taxon>Alteromonas</taxon>
    </lineage>
</organism>
<accession>A0A7X5LLT5</accession>
<keyword evidence="1" id="KW-0732">Signal</keyword>
<gene>
    <name evidence="2" type="ORF">GTH32_11025</name>
</gene>
<feature type="signal peptide" evidence="1">
    <location>
        <begin position="1"/>
        <end position="26"/>
    </location>
</feature>
<feature type="chain" id="PRO_5031436707" description="DUF4402 domain-containing protein" evidence="1">
    <location>
        <begin position="27"/>
        <end position="218"/>
    </location>
</feature>
<reference evidence="2 3" key="1">
    <citation type="submission" date="2020-01" db="EMBL/GenBank/DDBJ databases">
        <authorList>
            <person name="Chen J."/>
            <person name="Zhu S."/>
            <person name="Yang J."/>
        </authorList>
    </citation>
    <scope>NUCLEOTIDE SEQUENCE [LARGE SCALE GENOMIC DNA]</scope>
    <source>
        <strain evidence="2 3">345S023</strain>
    </source>
</reference>
<dbReference type="RefSeq" id="WP_163085713.1">
    <property type="nucleotide sequence ID" value="NZ_JAAAWN010000013.1"/>
</dbReference>
<proteinExistence type="predicted"/>
<dbReference type="EMBL" id="JAAAWN010000013">
    <property type="protein sequence ID" value="NDV91716.1"/>
    <property type="molecule type" value="Genomic_DNA"/>
</dbReference>